<reference evidence="1" key="1">
    <citation type="journal article" date="2013" name="Environ. Microbiol.">
        <title>Microbiota from the distal guts of lean and obese adolescents exhibit partial functional redundancy besides clear differences in community structure.</title>
        <authorList>
            <person name="Ferrer M."/>
            <person name="Ruiz A."/>
            <person name="Lanza F."/>
            <person name="Haange S.B."/>
            <person name="Oberbach A."/>
            <person name="Till H."/>
            <person name="Bargiela R."/>
            <person name="Campoy C."/>
            <person name="Segura M.T."/>
            <person name="Richter M."/>
            <person name="von Bergen M."/>
            <person name="Seifert J."/>
            <person name="Suarez A."/>
        </authorList>
    </citation>
    <scope>NUCLEOTIDE SEQUENCE</scope>
</reference>
<sequence length="76" mass="8468">MIQTSGLTKEIRILPILRFWFFAGAAPNTTYTNGIWNSLYDGIGSCNMAISLANKAPFKTEAERNVKVAEARFLRA</sequence>
<dbReference type="SUPFAM" id="SSF48452">
    <property type="entry name" value="TPR-like"/>
    <property type="match status" value="1"/>
</dbReference>
<protein>
    <submittedName>
        <fullName evidence="1">Uncharacterized protein</fullName>
    </submittedName>
</protein>
<comment type="caution">
    <text evidence="1">The sequence shown here is derived from an EMBL/GenBank/DDBJ whole genome shotgun (WGS) entry which is preliminary data.</text>
</comment>
<organism evidence="1">
    <name type="scientific">human gut metagenome</name>
    <dbReference type="NCBI Taxonomy" id="408170"/>
    <lineage>
        <taxon>unclassified sequences</taxon>
        <taxon>metagenomes</taxon>
        <taxon>organismal metagenomes</taxon>
    </lineage>
</organism>
<dbReference type="Gene3D" id="1.25.40.390">
    <property type="match status" value="1"/>
</dbReference>
<dbReference type="EMBL" id="AJWZ01002985">
    <property type="protein sequence ID" value="EKC69455.1"/>
    <property type="molecule type" value="Genomic_DNA"/>
</dbReference>
<proteinExistence type="predicted"/>
<dbReference type="AlphaFoldDB" id="K1TTD3"/>
<name>K1TTD3_9ZZZZ</name>
<accession>K1TTD3</accession>
<gene>
    <name evidence="1" type="ORF">OBE_04402</name>
</gene>
<dbReference type="InterPro" id="IPR011990">
    <property type="entry name" value="TPR-like_helical_dom_sf"/>
</dbReference>
<evidence type="ECO:0000313" key="1">
    <source>
        <dbReference type="EMBL" id="EKC69455.1"/>
    </source>
</evidence>
<feature type="non-terminal residue" evidence="1">
    <location>
        <position position="76"/>
    </location>
</feature>